<dbReference type="HOGENOM" id="CLU_3048330_0_0_11"/>
<organism evidence="2 3">
    <name type="scientific">Streptantibioticus cattleyicolor (strain ATCC 35852 / DSM 46488 / JCM 4925 / NBRC 14057 / NRRL 8057)</name>
    <name type="common">Streptomyces cattleya</name>
    <dbReference type="NCBI Taxonomy" id="1003195"/>
    <lineage>
        <taxon>Bacteria</taxon>
        <taxon>Bacillati</taxon>
        <taxon>Actinomycetota</taxon>
        <taxon>Actinomycetes</taxon>
        <taxon>Kitasatosporales</taxon>
        <taxon>Streptomycetaceae</taxon>
        <taxon>Streptantibioticus</taxon>
    </lineage>
</organism>
<proteinExistence type="predicted"/>
<sequence length="54" mass="5896">MTDLSAISGGRRTSLAARPAHPDAHSVNKWDDNCSLTTPAYPGAFGRTIVYWMM</sequence>
<dbReference type="Proteomes" id="UP000007842">
    <property type="component" value="Chromosome"/>
</dbReference>
<dbReference type="AlphaFoldDB" id="G8WVC0"/>
<evidence type="ECO:0000256" key="1">
    <source>
        <dbReference type="SAM" id="MobiDB-lite"/>
    </source>
</evidence>
<dbReference type="KEGG" id="scy:SCATT_50730"/>
<name>G8WVC0_STREN</name>
<keyword evidence="3" id="KW-1185">Reference proteome</keyword>
<accession>G8WVC0</accession>
<gene>
    <name evidence="2" type="ordered locus">SCATT_50730</name>
</gene>
<evidence type="ECO:0000313" key="3">
    <source>
        <dbReference type="Proteomes" id="UP000007842"/>
    </source>
</evidence>
<dbReference type="PATRIC" id="fig|1003195.29.peg.5060"/>
<dbReference type="EMBL" id="CP003219">
    <property type="protein sequence ID" value="AEW97444.1"/>
    <property type="molecule type" value="Genomic_DNA"/>
</dbReference>
<dbReference type="STRING" id="1003195.SCATT_50730"/>
<feature type="compositionally biased region" description="Basic and acidic residues" evidence="1">
    <location>
        <begin position="20"/>
        <end position="29"/>
    </location>
</feature>
<evidence type="ECO:0000313" key="2">
    <source>
        <dbReference type="EMBL" id="AEW97444.1"/>
    </source>
</evidence>
<feature type="region of interest" description="Disordered" evidence="1">
    <location>
        <begin position="1"/>
        <end position="29"/>
    </location>
</feature>
<protein>
    <submittedName>
        <fullName evidence="2">Uncharacterized protein</fullName>
    </submittedName>
</protein>
<reference evidence="3" key="1">
    <citation type="submission" date="2011-12" db="EMBL/GenBank/DDBJ databases">
        <title>Complete genome sequence of Streptomyces cattleya strain DSM 46488.</title>
        <authorList>
            <person name="Ou H.-Y."/>
            <person name="Li P."/>
            <person name="Zhao C."/>
            <person name="O'Hagan D."/>
            <person name="Deng Z."/>
        </authorList>
    </citation>
    <scope>NUCLEOTIDE SEQUENCE [LARGE SCALE GENOMIC DNA]</scope>
    <source>
        <strain evidence="3">ATCC 35852 / DSM 46488 / JCM 4925 / NBRC 14057 / NRRL 8057</strain>
    </source>
</reference>